<evidence type="ECO:0000256" key="1">
    <source>
        <dbReference type="ARBA" id="ARBA00022468"/>
    </source>
</evidence>
<name>A0AAW3DLC4_9AVES</name>
<accession>A0AAW3DLC4</accession>
<organism evidence="2 3">
    <name type="scientific">Pterocles gutturalis</name>
    <name type="common">yellow-throated sandgrouse</name>
    <dbReference type="NCBI Taxonomy" id="240206"/>
    <lineage>
        <taxon>Eukaryota</taxon>
        <taxon>Metazoa</taxon>
        <taxon>Chordata</taxon>
        <taxon>Craniata</taxon>
        <taxon>Vertebrata</taxon>
        <taxon>Euteleostomi</taxon>
        <taxon>Archelosauria</taxon>
        <taxon>Archosauria</taxon>
        <taxon>Dinosauria</taxon>
        <taxon>Saurischia</taxon>
        <taxon>Theropoda</taxon>
        <taxon>Coelurosauria</taxon>
        <taxon>Aves</taxon>
        <taxon>Neognathae</taxon>
        <taxon>Neoaves</taxon>
        <taxon>Columbimorphae</taxon>
        <taxon>Pterocliformes</taxon>
        <taxon>Pteroclidae</taxon>
        <taxon>Pterocles</taxon>
    </lineage>
</organism>
<dbReference type="GO" id="GO:0005096">
    <property type="term" value="F:GTPase activator activity"/>
    <property type="evidence" value="ECO:0007669"/>
    <property type="project" value="UniProtKB-KW"/>
</dbReference>
<dbReference type="GO" id="GO:0015629">
    <property type="term" value="C:actin cytoskeleton"/>
    <property type="evidence" value="ECO:0007669"/>
    <property type="project" value="TreeGrafter"/>
</dbReference>
<dbReference type="GO" id="GO:0007264">
    <property type="term" value="P:small GTPase-mediated signal transduction"/>
    <property type="evidence" value="ECO:0007669"/>
    <property type="project" value="TreeGrafter"/>
</dbReference>
<gene>
    <name evidence="2" type="ORF">N339_00179</name>
</gene>
<comment type="caution">
    <text evidence="2">The sequence shown here is derived from an EMBL/GenBank/DDBJ whole genome shotgun (WGS) entry which is preliminary data.</text>
</comment>
<dbReference type="GO" id="GO:0005654">
    <property type="term" value="C:nucleoplasm"/>
    <property type="evidence" value="ECO:0007669"/>
    <property type="project" value="TreeGrafter"/>
</dbReference>
<reference evidence="2 3" key="1">
    <citation type="journal article" date="2014" name="Science">
        <title>Comparative genomics reveals insights into avian genome evolution and adaptation.</title>
        <authorList>
            <consortium name="Avian Genome Consortium"/>
            <person name="Zhang G."/>
            <person name="Li C."/>
            <person name="Li Q."/>
            <person name="Li B."/>
            <person name="Larkin D.M."/>
            <person name="Lee C."/>
            <person name="Storz J.F."/>
            <person name="Antunes A."/>
            <person name="Greenwold M.J."/>
            <person name="Meredith R.W."/>
            <person name="Odeen A."/>
            <person name="Cui J."/>
            <person name="Zhou Q."/>
            <person name="Xu L."/>
            <person name="Pan H."/>
            <person name="Wang Z."/>
            <person name="Jin L."/>
            <person name="Zhang P."/>
            <person name="Hu H."/>
            <person name="Yang W."/>
            <person name="Hu J."/>
            <person name="Xiao J."/>
            <person name="Yang Z."/>
            <person name="Liu Y."/>
            <person name="Xie Q."/>
            <person name="Yu H."/>
            <person name="Lian J."/>
            <person name="Wen P."/>
            <person name="Zhang F."/>
            <person name="Li H."/>
            <person name="Zeng Y."/>
            <person name="Xiong Z."/>
            <person name="Liu S."/>
            <person name="Zhou L."/>
            <person name="Huang Z."/>
            <person name="An N."/>
            <person name="Wang J."/>
            <person name="Zheng Q."/>
            <person name="Xiong Y."/>
            <person name="Wang G."/>
            <person name="Wang B."/>
            <person name="Wang J."/>
            <person name="Fan Y."/>
            <person name="da Fonseca R.R."/>
            <person name="Alfaro-Nunez A."/>
            <person name="Schubert M."/>
            <person name="Orlando L."/>
            <person name="Mourier T."/>
            <person name="Howard J.T."/>
            <person name="Ganapathy G."/>
            <person name="Pfenning A."/>
            <person name="Whitney O."/>
            <person name="Rivas M.V."/>
            <person name="Hara E."/>
            <person name="Smith J."/>
            <person name="Farre M."/>
            <person name="Narayan J."/>
            <person name="Slavov G."/>
            <person name="Romanov M.N."/>
            <person name="Borges R."/>
            <person name="Machado J.P."/>
            <person name="Khan I."/>
            <person name="Springer M.S."/>
            <person name="Gatesy J."/>
            <person name="Hoffmann F.G."/>
            <person name="Opazo J.C."/>
            <person name="Hastad O."/>
            <person name="Sawyer R.H."/>
            <person name="Kim H."/>
            <person name="Kim K.W."/>
            <person name="Kim H.J."/>
            <person name="Cho S."/>
            <person name="Li N."/>
            <person name="Huang Y."/>
            <person name="Bruford M.W."/>
            <person name="Zhan X."/>
            <person name="Dixon A."/>
            <person name="Bertelsen M.F."/>
            <person name="Derryberry E."/>
            <person name="Warren W."/>
            <person name="Wilson R.K."/>
            <person name="Li S."/>
            <person name="Ray D.A."/>
            <person name="Green R.E."/>
            <person name="O'Brien S.J."/>
            <person name="Griffin D."/>
            <person name="Johnson W.E."/>
            <person name="Haussler D."/>
            <person name="Ryder O.A."/>
            <person name="Willerslev E."/>
            <person name="Graves G.R."/>
            <person name="Alstrom P."/>
            <person name="Fjeldsa J."/>
            <person name="Mindell D.P."/>
            <person name="Edwards S.V."/>
            <person name="Braun E.L."/>
            <person name="Rahbek C."/>
            <person name="Burt D.W."/>
            <person name="Houde P."/>
            <person name="Zhang Y."/>
            <person name="Yang H."/>
            <person name="Wang J."/>
            <person name="Jarvis E.D."/>
            <person name="Gilbert M.T."/>
            <person name="Wang J."/>
        </authorList>
    </citation>
    <scope>NUCLEOTIDE SEQUENCE [LARGE SCALE GENOMIC DNA]</scope>
    <source>
        <strain evidence="2">BGI_N339</strain>
    </source>
</reference>
<keyword evidence="3" id="KW-1185">Reference proteome</keyword>
<feature type="non-terminal residue" evidence="2">
    <location>
        <position position="1"/>
    </location>
</feature>
<dbReference type="PANTHER" id="PTHR15729:SF13">
    <property type="entry name" value="RHO GTPASE-ACTIVATING PROTEIN 32"/>
    <property type="match status" value="1"/>
</dbReference>
<keyword evidence="1" id="KW-0343">GTPase activation</keyword>
<dbReference type="PANTHER" id="PTHR15729">
    <property type="entry name" value="CDC42 GTPASE-ACTIVATING PROTEIN"/>
    <property type="match status" value="1"/>
</dbReference>
<proteinExistence type="predicted"/>
<dbReference type="InterPro" id="IPR008936">
    <property type="entry name" value="Rho_GTPase_activation_prot"/>
</dbReference>
<evidence type="ECO:0000313" key="3">
    <source>
        <dbReference type="Proteomes" id="UP000053149"/>
    </source>
</evidence>
<dbReference type="GO" id="GO:0001650">
    <property type="term" value="C:fibrillar center"/>
    <property type="evidence" value="ECO:0007669"/>
    <property type="project" value="TreeGrafter"/>
</dbReference>
<dbReference type="GO" id="GO:0005938">
    <property type="term" value="C:cell cortex"/>
    <property type="evidence" value="ECO:0007669"/>
    <property type="project" value="TreeGrafter"/>
</dbReference>
<dbReference type="Proteomes" id="UP000053149">
    <property type="component" value="Unassembled WGS sequence"/>
</dbReference>
<protein>
    <submittedName>
        <fullName evidence="2">Rho GTPase-activating protein 32</fullName>
    </submittedName>
</protein>
<dbReference type="AlphaFoldDB" id="A0AAW3DLC4"/>
<evidence type="ECO:0000313" key="2">
    <source>
        <dbReference type="EMBL" id="KFU99304.1"/>
    </source>
</evidence>
<dbReference type="Gene3D" id="1.10.555.10">
    <property type="entry name" value="Rho GTPase activation protein"/>
    <property type="match status" value="1"/>
</dbReference>
<sequence>LLRSKQIESACFSGTAAFMEVRIQSVVVEFILNHVDVLFSSKLSSVIRDGAGV</sequence>
<dbReference type="GO" id="GO:0005794">
    <property type="term" value="C:Golgi apparatus"/>
    <property type="evidence" value="ECO:0007669"/>
    <property type="project" value="TreeGrafter"/>
</dbReference>
<dbReference type="EMBL" id="JMFR01053053">
    <property type="protein sequence ID" value="KFU99304.1"/>
    <property type="molecule type" value="Genomic_DNA"/>
</dbReference>
<feature type="non-terminal residue" evidence="2">
    <location>
        <position position="53"/>
    </location>
</feature>
<dbReference type="InterPro" id="IPR051576">
    <property type="entry name" value="PX-Rho_GAP"/>
</dbReference>